<dbReference type="EMBL" id="JAMDLY010000024">
    <property type="protein sequence ID" value="MCY9532992.1"/>
    <property type="molecule type" value="Genomic_DNA"/>
</dbReference>
<dbReference type="Proteomes" id="UP001527090">
    <property type="component" value="Unassembled WGS sequence"/>
</dbReference>
<accession>A0ABT4EH12</accession>
<proteinExistence type="predicted"/>
<reference evidence="1 2" key="1">
    <citation type="submission" date="2022-05" db="EMBL/GenBank/DDBJ databases">
        <title>Genome Sequencing of Bee-Associated Microbes.</title>
        <authorList>
            <person name="Dunlap C."/>
        </authorList>
    </citation>
    <scope>NUCLEOTIDE SEQUENCE [LARGE SCALE GENOMIC DNA]</scope>
    <source>
        <strain evidence="1 2">NRRL NRS-750</strain>
    </source>
</reference>
<evidence type="ECO:0008006" key="3">
    <source>
        <dbReference type="Google" id="ProtNLM"/>
    </source>
</evidence>
<evidence type="ECO:0000313" key="2">
    <source>
        <dbReference type="Proteomes" id="UP001527090"/>
    </source>
</evidence>
<dbReference type="PROSITE" id="PS51257">
    <property type="entry name" value="PROKAR_LIPOPROTEIN"/>
    <property type="match status" value="1"/>
</dbReference>
<gene>
    <name evidence="1" type="ORF">M5X04_27150</name>
</gene>
<comment type="caution">
    <text evidence="1">The sequence shown here is derived from an EMBL/GenBank/DDBJ whole genome shotgun (WGS) entry which is preliminary data.</text>
</comment>
<name>A0ABT4EH12_PAEAL</name>
<sequence length="64" mass="7019">MKLRQLIECTIDISDPIPELAAVISSVIGCHPDKQAEILRALDEQIAMALAEIESKDNAEETEV</sequence>
<protein>
    <recommendedName>
        <fullName evidence="3">Phage protein</fullName>
    </recommendedName>
</protein>
<keyword evidence="2" id="KW-1185">Reference proteome</keyword>
<organism evidence="1 2">
    <name type="scientific">Paenibacillus alvei</name>
    <name type="common">Bacillus alvei</name>
    <dbReference type="NCBI Taxonomy" id="44250"/>
    <lineage>
        <taxon>Bacteria</taxon>
        <taxon>Bacillati</taxon>
        <taxon>Bacillota</taxon>
        <taxon>Bacilli</taxon>
        <taxon>Bacillales</taxon>
        <taxon>Paenibacillaceae</taxon>
        <taxon>Paenibacillus</taxon>
    </lineage>
</organism>
<evidence type="ECO:0000313" key="1">
    <source>
        <dbReference type="EMBL" id="MCY9532992.1"/>
    </source>
</evidence>
<dbReference type="RefSeq" id="WP_268633071.1">
    <property type="nucleotide sequence ID" value="NZ_JAMDLY010000024.1"/>
</dbReference>